<evidence type="ECO:0000256" key="1">
    <source>
        <dbReference type="SAM" id="MobiDB-lite"/>
    </source>
</evidence>
<name>A0A2G8K3P2_STIJA</name>
<dbReference type="Proteomes" id="UP000230750">
    <property type="component" value="Unassembled WGS sequence"/>
</dbReference>
<accession>A0A2G8K3P2</accession>
<gene>
    <name evidence="2" type="ORF">BSL78_20526</name>
</gene>
<dbReference type="AlphaFoldDB" id="A0A2G8K3P2"/>
<reference evidence="2 3" key="1">
    <citation type="journal article" date="2017" name="PLoS Biol.">
        <title>The sea cucumber genome provides insights into morphological evolution and visceral regeneration.</title>
        <authorList>
            <person name="Zhang X."/>
            <person name="Sun L."/>
            <person name="Yuan J."/>
            <person name="Sun Y."/>
            <person name="Gao Y."/>
            <person name="Zhang L."/>
            <person name="Li S."/>
            <person name="Dai H."/>
            <person name="Hamel J.F."/>
            <person name="Liu C."/>
            <person name="Yu Y."/>
            <person name="Liu S."/>
            <person name="Lin W."/>
            <person name="Guo K."/>
            <person name="Jin S."/>
            <person name="Xu P."/>
            <person name="Storey K.B."/>
            <person name="Huan P."/>
            <person name="Zhang T."/>
            <person name="Zhou Y."/>
            <person name="Zhang J."/>
            <person name="Lin C."/>
            <person name="Li X."/>
            <person name="Xing L."/>
            <person name="Huo D."/>
            <person name="Sun M."/>
            <person name="Wang L."/>
            <person name="Mercier A."/>
            <person name="Li F."/>
            <person name="Yang H."/>
            <person name="Xiang J."/>
        </authorList>
    </citation>
    <scope>NUCLEOTIDE SEQUENCE [LARGE SCALE GENOMIC DNA]</scope>
    <source>
        <strain evidence="2">Shaxun</strain>
        <tissue evidence="2">Muscle</tissue>
    </source>
</reference>
<dbReference type="OrthoDB" id="5970923at2759"/>
<dbReference type="EMBL" id="MRZV01000920">
    <property type="protein sequence ID" value="PIK42624.1"/>
    <property type="molecule type" value="Genomic_DNA"/>
</dbReference>
<evidence type="ECO:0000313" key="2">
    <source>
        <dbReference type="EMBL" id="PIK42624.1"/>
    </source>
</evidence>
<feature type="region of interest" description="Disordered" evidence="1">
    <location>
        <begin position="1"/>
        <end position="25"/>
    </location>
</feature>
<proteinExistence type="predicted"/>
<dbReference type="STRING" id="307972.A0A2G8K3P2"/>
<sequence length="417" mass="47458">MGQSHTHYDNLPAGEHSVLPVDGHSHSPKGLEYSLLVTESSVNTELLSRQRNNLQAVYPLVAKFYNDGYTLNQLKRIPCVKFDNKTLFQVILSKSADLLGPSLTNKWQLHVKRSFISTEHSNSTITTHVTELWRDIQEEASRGARLVSIEPTIPAAHHQDDLEKGSWGIGRPLPAEGWKLVEILFDSSVRHRGERHLWNGIIEGRIEREEEGGGRRRSVLKFTNSVKKAYGKVHLCRHQCITCELETRNDSPSRTLTMNSVWVFEKRAEDESNPSPRWEGVIIRYMHKSYTRFEDFRECYAKTSWNKVIHTMGKRGWELACIVTTPPSIQKGSLVTSINCKILMFFQRPFTGSKPLRRMSSNTQGTVISPIRVDGNAFPEWSILGESHLEEGRPVILPPYSERGVDIGPWNPPPTDL</sequence>
<organism evidence="2 3">
    <name type="scientific">Stichopus japonicus</name>
    <name type="common">Sea cucumber</name>
    <dbReference type="NCBI Taxonomy" id="307972"/>
    <lineage>
        <taxon>Eukaryota</taxon>
        <taxon>Metazoa</taxon>
        <taxon>Echinodermata</taxon>
        <taxon>Eleutherozoa</taxon>
        <taxon>Echinozoa</taxon>
        <taxon>Holothuroidea</taxon>
        <taxon>Aspidochirotacea</taxon>
        <taxon>Aspidochirotida</taxon>
        <taxon>Stichopodidae</taxon>
        <taxon>Apostichopus</taxon>
    </lineage>
</organism>
<protein>
    <submittedName>
        <fullName evidence="2">Uncharacterized protein</fullName>
    </submittedName>
</protein>
<comment type="caution">
    <text evidence="2">The sequence shown here is derived from an EMBL/GenBank/DDBJ whole genome shotgun (WGS) entry which is preliminary data.</text>
</comment>
<keyword evidence="3" id="KW-1185">Reference proteome</keyword>
<evidence type="ECO:0000313" key="3">
    <source>
        <dbReference type="Proteomes" id="UP000230750"/>
    </source>
</evidence>